<dbReference type="InterPro" id="IPR032675">
    <property type="entry name" value="LRR_dom_sf"/>
</dbReference>
<dbReference type="AlphaFoldDB" id="A0AA35U3A3"/>
<dbReference type="Proteomes" id="UP001174909">
    <property type="component" value="Unassembled WGS sequence"/>
</dbReference>
<evidence type="ECO:0000313" key="1">
    <source>
        <dbReference type="EMBL" id="CAI8057922.1"/>
    </source>
</evidence>
<proteinExistence type="predicted"/>
<evidence type="ECO:0000313" key="2">
    <source>
        <dbReference type="Proteomes" id="UP001174909"/>
    </source>
</evidence>
<dbReference type="EMBL" id="CASHTH010004481">
    <property type="protein sequence ID" value="CAI8057922.1"/>
    <property type="molecule type" value="Genomic_DNA"/>
</dbReference>
<dbReference type="SUPFAM" id="SSF52058">
    <property type="entry name" value="L domain-like"/>
    <property type="match status" value="1"/>
</dbReference>
<reference evidence="1" key="1">
    <citation type="submission" date="2023-03" db="EMBL/GenBank/DDBJ databases">
        <authorList>
            <person name="Steffen K."/>
            <person name="Cardenas P."/>
        </authorList>
    </citation>
    <scope>NUCLEOTIDE SEQUENCE</scope>
</reference>
<comment type="caution">
    <text evidence="1">The sequence shown here is derived from an EMBL/GenBank/DDBJ whole genome shotgun (WGS) entry which is preliminary data.</text>
</comment>
<keyword evidence="2" id="KW-1185">Reference proteome</keyword>
<sequence length="89" mass="9673">MISDCEARLAARDTLLGPRRLKLSADTPITEWNGVVTARGNQLTGEIPPELGGLSNLTTLVLHDNQLTGRFRLSWAPSTPTVLVLYSTN</sequence>
<dbReference type="Pfam" id="PF00560">
    <property type="entry name" value="LRR_1"/>
    <property type="match status" value="2"/>
</dbReference>
<protein>
    <submittedName>
        <fullName evidence="1">Uncharacterized protein</fullName>
    </submittedName>
</protein>
<accession>A0AA35U3A3</accession>
<gene>
    <name evidence="1" type="ORF">GBAR_LOCUS31525</name>
</gene>
<organism evidence="1 2">
    <name type="scientific">Geodia barretti</name>
    <name type="common">Barrett's horny sponge</name>
    <dbReference type="NCBI Taxonomy" id="519541"/>
    <lineage>
        <taxon>Eukaryota</taxon>
        <taxon>Metazoa</taxon>
        <taxon>Porifera</taxon>
        <taxon>Demospongiae</taxon>
        <taxon>Heteroscleromorpha</taxon>
        <taxon>Tetractinellida</taxon>
        <taxon>Astrophorina</taxon>
        <taxon>Geodiidae</taxon>
        <taxon>Geodia</taxon>
    </lineage>
</organism>
<dbReference type="InterPro" id="IPR001611">
    <property type="entry name" value="Leu-rich_rpt"/>
</dbReference>
<dbReference type="Gene3D" id="3.80.10.10">
    <property type="entry name" value="Ribonuclease Inhibitor"/>
    <property type="match status" value="1"/>
</dbReference>
<name>A0AA35U3A3_GEOBA</name>